<evidence type="ECO:0000313" key="3">
    <source>
        <dbReference type="Proteomes" id="UP001190700"/>
    </source>
</evidence>
<comment type="caution">
    <text evidence="2">The sequence shown here is derived from an EMBL/GenBank/DDBJ whole genome shotgun (WGS) entry which is preliminary data.</text>
</comment>
<dbReference type="Proteomes" id="UP001190700">
    <property type="component" value="Unassembled WGS sequence"/>
</dbReference>
<keyword evidence="3" id="KW-1185">Reference proteome</keyword>
<dbReference type="AlphaFoldDB" id="A0AAE0GRM2"/>
<feature type="non-terminal residue" evidence="2">
    <location>
        <position position="1"/>
    </location>
</feature>
<name>A0AAE0GRM2_9CHLO</name>
<organism evidence="2 3">
    <name type="scientific">Cymbomonas tetramitiformis</name>
    <dbReference type="NCBI Taxonomy" id="36881"/>
    <lineage>
        <taxon>Eukaryota</taxon>
        <taxon>Viridiplantae</taxon>
        <taxon>Chlorophyta</taxon>
        <taxon>Pyramimonadophyceae</taxon>
        <taxon>Pyramimonadales</taxon>
        <taxon>Pyramimonadaceae</taxon>
        <taxon>Cymbomonas</taxon>
    </lineage>
</organism>
<protein>
    <submittedName>
        <fullName evidence="2">Uncharacterized protein</fullName>
    </submittedName>
</protein>
<proteinExistence type="predicted"/>
<reference evidence="2 3" key="1">
    <citation type="journal article" date="2015" name="Genome Biol. Evol.">
        <title>Comparative Genomics of a Bacterivorous Green Alga Reveals Evolutionary Causalities and Consequences of Phago-Mixotrophic Mode of Nutrition.</title>
        <authorList>
            <person name="Burns J.A."/>
            <person name="Paasch A."/>
            <person name="Narechania A."/>
            <person name="Kim E."/>
        </authorList>
    </citation>
    <scope>NUCLEOTIDE SEQUENCE [LARGE SCALE GENOMIC DNA]</scope>
    <source>
        <strain evidence="2 3">PLY_AMNH</strain>
    </source>
</reference>
<dbReference type="EMBL" id="LGRX02003144">
    <property type="protein sequence ID" value="KAK3282821.1"/>
    <property type="molecule type" value="Genomic_DNA"/>
</dbReference>
<gene>
    <name evidence="2" type="ORF">CYMTET_9446</name>
</gene>
<evidence type="ECO:0000256" key="1">
    <source>
        <dbReference type="SAM" id="MobiDB-lite"/>
    </source>
</evidence>
<feature type="region of interest" description="Disordered" evidence="1">
    <location>
        <begin position="127"/>
        <end position="149"/>
    </location>
</feature>
<sequence length="263" mass="30285">QHMAESEMLHRLEHWQSCLEALNEQHRSAQEPEEVPRVLPLEMSSASSSQVERVMMEMMRRFGSSPEAPPEMIFSDKVMPGMMNPMARLVTTVDRLSSSRQSSWIKAIVTGRPTSPLETEEVGISVHKESSSPGGFTVKDPENSALPGRNVPARLQKELEAMMSEVMERVSMPKNNVETEIEEKKRKVLKGQVLKRREQEEQWKQDMVYMMRALDGHIGTMQQVLHDAKMRLDKAEQEQFVEKRKRALKKMNKMKINVADERL</sequence>
<evidence type="ECO:0000313" key="2">
    <source>
        <dbReference type="EMBL" id="KAK3282821.1"/>
    </source>
</evidence>
<accession>A0AAE0GRM2</accession>